<evidence type="ECO:0000313" key="2">
    <source>
        <dbReference type="Proteomes" id="UP000246114"/>
    </source>
</evidence>
<comment type="caution">
    <text evidence="1">The sequence shown here is derived from an EMBL/GenBank/DDBJ whole genome shotgun (WGS) entry which is preliminary data.</text>
</comment>
<evidence type="ECO:0008006" key="3">
    <source>
        <dbReference type="Google" id="ProtNLM"/>
    </source>
</evidence>
<protein>
    <recommendedName>
        <fullName evidence="3">Replication terminator protein</fullName>
    </recommendedName>
</protein>
<reference evidence="1 2" key="1">
    <citation type="submission" date="2018-03" db="EMBL/GenBank/DDBJ databases">
        <title>The uncultured portion of the human microbiome is neutrally assembled.</title>
        <authorList>
            <person name="Jeraldo P."/>
            <person name="Boardman L."/>
            <person name="White B.A."/>
            <person name="Nelson H."/>
            <person name="Goldenfeld N."/>
            <person name="Chia N."/>
        </authorList>
    </citation>
    <scope>NUCLEOTIDE SEQUENCE [LARGE SCALE GENOMIC DNA]</scope>
    <source>
        <strain evidence="1">CIM:MAG 903</strain>
    </source>
</reference>
<evidence type="ECO:0000313" key="1">
    <source>
        <dbReference type="EMBL" id="PWL55157.1"/>
    </source>
</evidence>
<organism evidence="1 2">
    <name type="scientific">Clostridium cadaveris</name>
    <dbReference type="NCBI Taxonomy" id="1529"/>
    <lineage>
        <taxon>Bacteria</taxon>
        <taxon>Bacillati</taxon>
        <taxon>Bacillota</taxon>
        <taxon>Clostridia</taxon>
        <taxon>Eubacteriales</taxon>
        <taxon>Clostridiaceae</taxon>
        <taxon>Clostridium</taxon>
    </lineage>
</organism>
<sequence length="131" mass="14585">MNDELKVSDVKELGILGVQDGQLLKNVAYELDKVVNNINDINTDDKPREIAIKIKIIPIKDKKQLVVTFTTTSKLRPLNKIETNLFNMQKVDNTTGVVTNMLQEITDVAVGQLNIDGEVQEAPKPIMIGID</sequence>
<gene>
    <name evidence="1" type="ORF">DBY38_02480</name>
</gene>
<accession>A0A316M9G4</accession>
<dbReference type="EMBL" id="QAMZ01000012">
    <property type="protein sequence ID" value="PWL55157.1"/>
    <property type="molecule type" value="Genomic_DNA"/>
</dbReference>
<name>A0A316M9G4_9CLOT</name>
<dbReference type="AlphaFoldDB" id="A0A316M9G4"/>
<dbReference type="Proteomes" id="UP000246114">
    <property type="component" value="Unassembled WGS sequence"/>
</dbReference>
<proteinExistence type="predicted"/>